<name>A0AAN9EV87_CLITE</name>
<evidence type="ECO:0000256" key="1">
    <source>
        <dbReference type="SAM" id="MobiDB-lite"/>
    </source>
</evidence>
<dbReference type="PANTHER" id="PTHR36071:SF1">
    <property type="entry name" value="DNA DOUBLE-STRAND BREAK REPAIR PROTEIN"/>
    <property type="match status" value="1"/>
</dbReference>
<reference evidence="2 3" key="1">
    <citation type="submission" date="2024-01" db="EMBL/GenBank/DDBJ databases">
        <title>The genomes of 5 underutilized Papilionoideae crops provide insights into root nodulation and disease resistance.</title>
        <authorList>
            <person name="Yuan L."/>
        </authorList>
    </citation>
    <scope>NUCLEOTIDE SEQUENCE [LARGE SCALE GENOMIC DNA]</scope>
    <source>
        <strain evidence="2">LY-2023</strain>
        <tissue evidence="2">Leaf</tissue>
    </source>
</reference>
<dbReference type="Proteomes" id="UP001359559">
    <property type="component" value="Unassembled WGS sequence"/>
</dbReference>
<feature type="compositionally biased region" description="Acidic residues" evidence="1">
    <location>
        <begin position="428"/>
        <end position="445"/>
    </location>
</feature>
<evidence type="ECO:0000313" key="2">
    <source>
        <dbReference type="EMBL" id="KAK7264374.1"/>
    </source>
</evidence>
<sequence>MLFKKMKFLRTDAHSIYSQIKCQEKQIKLKRRWLLGVPLSKSEKKKLNKIFKNWYLPESLIREDDMFYHSVRAHVERNFGVHRVERDAHVPQDDMHLIQMPNVKKLISSCLDNLTTKGLYHLAMIVTGGSFKSELTRCKLKDIIKDSLSSVLGSKNHDHCQLETRKRIFLLLTNPEHFRDMCEPLPALLSQSYHAAVAKILHELPNLPTQTLNAMRRKLKGVKAPIPQLQPRRQGWVRDHLIKLVEKMSKEMLLQLNRENEPPEPLAKAMAVADLSLKLTTGCHNIFSKEFYPFSPEVKSLQSDILNAICFVKKVVASPELKNLQLLIEPKAVIRIRSLRTAFVNFLTEFLYECSDLDRIPKSLLQILDVTSKVSKSRMHDKLFKKKRIEEEVDSVLNLSALTKQILFDLLPDDQFDQDFTDAYMEQLEDSDDSSSDEDGEDSQPQEDLQFRNKSFASVSDYDAESIGDFAPFEFHPSTTMTEENVLSSSLSASDWLNSGSEKLQPNNCNTVNLESKLHSTPRNMTTNQCQGEGTEHLCASMASKNKNSSVVSHDTELDENVVKRHDIHETDTEMDPKETANLFHDKTEPIPTKHSACKNHYLTTQDACDKTSMLAYNIIGRILEEFAIVDKTSMLTYNLSGDNHIEDMEDTEEQSPCGEHGSAFVRVVKELLPSFPDSSMERLKILMRL</sequence>
<dbReference type="AlphaFoldDB" id="A0AAN9EV87"/>
<dbReference type="PANTHER" id="PTHR36071">
    <property type="entry name" value="DNA DOUBLE-STRAND BREAK REPAIR PROTEIN"/>
    <property type="match status" value="1"/>
</dbReference>
<keyword evidence="3" id="KW-1185">Reference proteome</keyword>
<evidence type="ECO:0000313" key="3">
    <source>
        <dbReference type="Proteomes" id="UP001359559"/>
    </source>
</evidence>
<organism evidence="2 3">
    <name type="scientific">Clitoria ternatea</name>
    <name type="common">Butterfly pea</name>
    <dbReference type="NCBI Taxonomy" id="43366"/>
    <lineage>
        <taxon>Eukaryota</taxon>
        <taxon>Viridiplantae</taxon>
        <taxon>Streptophyta</taxon>
        <taxon>Embryophyta</taxon>
        <taxon>Tracheophyta</taxon>
        <taxon>Spermatophyta</taxon>
        <taxon>Magnoliopsida</taxon>
        <taxon>eudicotyledons</taxon>
        <taxon>Gunneridae</taxon>
        <taxon>Pentapetalae</taxon>
        <taxon>rosids</taxon>
        <taxon>fabids</taxon>
        <taxon>Fabales</taxon>
        <taxon>Fabaceae</taxon>
        <taxon>Papilionoideae</taxon>
        <taxon>50 kb inversion clade</taxon>
        <taxon>NPAAA clade</taxon>
        <taxon>indigoferoid/millettioid clade</taxon>
        <taxon>Phaseoleae</taxon>
        <taxon>Clitoria</taxon>
    </lineage>
</organism>
<feature type="region of interest" description="Disordered" evidence="1">
    <location>
        <begin position="428"/>
        <end position="452"/>
    </location>
</feature>
<protein>
    <submittedName>
        <fullName evidence="2">Uncharacterized protein</fullName>
    </submittedName>
</protein>
<dbReference type="EMBL" id="JAYKXN010000008">
    <property type="protein sequence ID" value="KAK7264374.1"/>
    <property type="molecule type" value="Genomic_DNA"/>
</dbReference>
<comment type="caution">
    <text evidence="2">The sequence shown here is derived from an EMBL/GenBank/DDBJ whole genome shotgun (WGS) entry which is preliminary data.</text>
</comment>
<proteinExistence type="predicted"/>
<accession>A0AAN9EV87</accession>
<gene>
    <name evidence="2" type="ORF">RJT34_31982</name>
</gene>